<evidence type="ECO:0000256" key="4">
    <source>
        <dbReference type="ARBA" id="ARBA00023002"/>
    </source>
</evidence>
<organism evidence="7 8">
    <name type="scientific">Corynespora cassiicola Philippines</name>
    <dbReference type="NCBI Taxonomy" id="1448308"/>
    <lineage>
        <taxon>Eukaryota</taxon>
        <taxon>Fungi</taxon>
        <taxon>Dikarya</taxon>
        <taxon>Ascomycota</taxon>
        <taxon>Pezizomycotina</taxon>
        <taxon>Dothideomycetes</taxon>
        <taxon>Pleosporomycetidae</taxon>
        <taxon>Pleosporales</taxon>
        <taxon>Corynesporascaceae</taxon>
        <taxon>Corynespora</taxon>
    </lineage>
</organism>
<dbReference type="InterPro" id="IPR013149">
    <property type="entry name" value="ADH-like_C"/>
</dbReference>
<dbReference type="FunFam" id="3.90.180.10:FF:000022">
    <property type="entry name" value="NADP-dependent alcohol dehydrogenase"/>
    <property type="match status" value="1"/>
</dbReference>
<dbReference type="InterPro" id="IPR013154">
    <property type="entry name" value="ADH-like_N"/>
</dbReference>
<dbReference type="CDD" id="cd05283">
    <property type="entry name" value="CAD1"/>
    <property type="match status" value="1"/>
</dbReference>
<dbReference type="InterPro" id="IPR011032">
    <property type="entry name" value="GroES-like_sf"/>
</dbReference>
<dbReference type="InterPro" id="IPR036291">
    <property type="entry name" value="NAD(P)-bd_dom_sf"/>
</dbReference>
<evidence type="ECO:0000256" key="5">
    <source>
        <dbReference type="RuleBase" id="RU361277"/>
    </source>
</evidence>
<evidence type="ECO:0000313" key="7">
    <source>
        <dbReference type="EMBL" id="PSN72278.1"/>
    </source>
</evidence>
<dbReference type="EMBL" id="KZ678130">
    <property type="protein sequence ID" value="PSN72278.1"/>
    <property type="molecule type" value="Genomic_DNA"/>
</dbReference>
<keyword evidence="3 5" id="KW-0862">Zinc</keyword>
<accession>A0A2T2P4P5</accession>
<name>A0A2T2P4P5_CORCC</name>
<dbReference type="SUPFAM" id="SSF51735">
    <property type="entry name" value="NAD(P)-binding Rossmann-fold domains"/>
    <property type="match status" value="1"/>
</dbReference>
<evidence type="ECO:0000256" key="1">
    <source>
        <dbReference type="ARBA" id="ARBA00001947"/>
    </source>
</evidence>
<keyword evidence="8" id="KW-1185">Reference proteome</keyword>
<dbReference type="GO" id="GO:0016616">
    <property type="term" value="F:oxidoreductase activity, acting on the CH-OH group of donors, NAD or NADP as acceptor"/>
    <property type="evidence" value="ECO:0007669"/>
    <property type="project" value="InterPro"/>
</dbReference>
<dbReference type="Gene3D" id="3.40.50.720">
    <property type="entry name" value="NAD(P)-binding Rossmann-like Domain"/>
    <property type="match status" value="1"/>
</dbReference>
<keyword evidence="2 5" id="KW-0479">Metal-binding</keyword>
<dbReference type="PROSITE" id="PS00059">
    <property type="entry name" value="ADH_ZINC"/>
    <property type="match status" value="1"/>
</dbReference>
<dbReference type="InterPro" id="IPR047109">
    <property type="entry name" value="CAD-like"/>
</dbReference>
<dbReference type="SUPFAM" id="SSF50129">
    <property type="entry name" value="GroES-like"/>
    <property type="match status" value="1"/>
</dbReference>
<feature type="domain" description="Enoyl reductase (ER)" evidence="6">
    <location>
        <begin position="9"/>
        <end position="328"/>
    </location>
</feature>
<dbReference type="PROSITE" id="PS00065">
    <property type="entry name" value="D_2_HYDROXYACID_DH_1"/>
    <property type="match status" value="1"/>
</dbReference>
<evidence type="ECO:0000313" key="8">
    <source>
        <dbReference type="Proteomes" id="UP000240883"/>
    </source>
</evidence>
<proteinExistence type="inferred from homology"/>
<dbReference type="InterPro" id="IPR020843">
    <property type="entry name" value="ER"/>
</dbReference>
<dbReference type="OrthoDB" id="1879366at2759"/>
<evidence type="ECO:0000259" key="6">
    <source>
        <dbReference type="SMART" id="SM00829"/>
    </source>
</evidence>
<dbReference type="Gene3D" id="3.90.180.10">
    <property type="entry name" value="Medium-chain alcohol dehydrogenases, catalytic domain"/>
    <property type="match status" value="1"/>
</dbReference>
<keyword evidence="4" id="KW-0560">Oxidoreductase</keyword>
<evidence type="ECO:0000256" key="2">
    <source>
        <dbReference type="ARBA" id="ARBA00022723"/>
    </source>
</evidence>
<dbReference type="Pfam" id="PF08240">
    <property type="entry name" value="ADH_N"/>
    <property type="match status" value="1"/>
</dbReference>
<dbReference type="AlphaFoldDB" id="A0A2T2P4P5"/>
<dbReference type="InterPro" id="IPR002328">
    <property type="entry name" value="ADH_Zn_CS"/>
</dbReference>
<dbReference type="InterPro" id="IPR029752">
    <property type="entry name" value="D-isomer_DH_CS1"/>
</dbReference>
<dbReference type="Pfam" id="PF00107">
    <property type="entry name" value="ADH_zinc_N"/>
    <property type="match status" value="1"/>
</dbReference>
<gene>
    <name evidence="7" type="ORF">BS50DRAFT_544741</name>
</gene>
<dbReference type="GO" id="GO:0008270">
    <property type="term" value="F:zinc ion binding"/>
    <property type="evidence" value="ECO:0007669"/>
    <property type="project" value="InterPro"/>
</dbReference>
<dbReference type="Proteomes" id="UP000240883">
    <property type="component" value="Unassembled WGS sequence"/>
</dbReference>
<dbReference type="FunFam" id="3.40.50.720:FF:000022">
    <property type="entry name" value="Cinnamyl alcohol dehydrogenase"/>
    <property type="match status" value="1"/>
</dbReference>
<dbReference type="STRING" id="1448308.A0A2T2P4P5"/>
<sequence>MPSFTVFKGSKDGKIVKSQTTRPELKGEDVYVKITASGLCGTDSHYRNADMVLGHEGVGVVEEVGPSVTTLKVGDRVGWGYEHDCCGHCGSCLTGRETYCDERKMYGMADLDQGSMAEAAVWKESFLFKVPDSISDADAAPLMCGGATVFETLKTYGIKPTDRVGVIGVGGLGHLAIQFAAKMGCDVVVFSGTESKKAEAERLGASEFVAMKGKKELDIGRKLDALLVTTSAQPEWSLLLPAMAPEAQIFPLTVASGDFTIPYMPFLMAGLRIQASVVAPRNVHRHMLEFAARHGIKPINMEFPLTEEGITNAMDTLERGEMRYRGVLIPQKN</sequence>
<protein>
    <submittedName>
        <fullName evidence="7">GroES-like protein</fullName>
    </submittedName>
</protein>
<comment type="similarity">
    <text evidence="5">Belongs to the zinc-containing alcohol dehydrogenase family.</text>
</comment>
<reference evidence="7 8" key="1">
    <citation type="journal article" date="2018" name="Front. Microbiol.">
        <title>Genome-Wide Analysis of Corynespora cassiicola Leaf Fall Disease Putative Effectors.</title>
        <authorList>
            <person name="Lopez D."/>
            <person name="Ribeiro S."/>
            <person name="Label P."/>
            <person name="Fumanal B."/>
            <person name="Venisse J.S."/>
            <person name="Kohler A."/>
            <person name="de Oliveira R.R."/>
            <person name="Labutti K."/>
            <person name="Lipzen A."/>
            <person name="Lail K."/>
            <person name="Bauer D."/>
            <person name="Ohm R.A."/>
            <person name="Barry K.W."/>
            <person name="Spatafora J."/>
            <person name="Grigoriev I.V."/>
            <person name="Martin F.M."/>
            <person name="Pujade-Renaud V."/>
        </authorList>
    </citation>
    <scope>NUCLEOTIDE SEQUENCE [LARGE SCALE GENOMIC DNA]</scope>
    <source>
        <strain evidence="7 8">Philippines</strain>
    </source>
</reference>
<dbReference type="PANTHER" id="PTHR42683">
    <property type="entry name" value="ALDEHYDE REDUCTASE"/>
    <property type="match status" value="1"/>
</dbReference>
<evidence type="ECO:0000256" key="3">
    <source>
        <dbReference type="ARBA" id="ARBA00022833"/>
    </source>
</evidence>
<comment type="cofactor">
    <cofactor evidence="1 5">
        <name>Zn(2+)</name>
        <dbReference type="ChEBI" id="CHEBI:29105"/>
    </cofactor>
</comment>
<dbReference type="SMART" id="SM00829">
    <property type="entry name" value="PKS_ER"/>
    <property type="match status" value="1"/>
</dbReference>